<feature type="repeat" description="ANK" evidence="3">
    <location>
        <begin position="36"/>
        <end position="68"/>
    </location>
</feature>
<dbReference type="STRING" id="1573173.A0A161Y583"/>
<evidence type="ECO:0000256" key="3">
    <source>
        <dbReference type="PROSITE-ProRule" id="PRU00023"/>
    </source>
</evidence>
<evidence type="ECO:0000256" key="2">
    <source>
        <dbReference type="ARBA" id="ARBA00023043"/>
    </source>
</evidence>
<dbReference type="Pfam" id="PF00023">
    <property type="entry name" value="Ank"/>
    <property type="match status" value="1"/>
</dbReference>
<reference evidence="4 5" key="1">
    <citation type="submission" date="2015-06" db="EMBL/GenBank/DDBJ databases">
        <title>Survival trade-offs in plant roots during colonization by closely related pathogenic and mutualistic fungi.</title>
        <authorList>
            <person name="Hacquard S."/>
            <person name="Kracher B."/>
            <person name="Hiruma K."/>
            <person name="Weinman A."/>
            <person name="Muench P."/>
            <person name="Garrido Oter R."/>
            <person name="Ver Loren van Themaat E."/>
            <person name="Dallerey J.-F."/>
            <person name="Damm U."/>
            <person name="Henrissat B."/>
            <person name="Lespinet O."/>
            <person name="Thon M."/>
            <person name="Kemen E."/>
            <person name="McHardy A.C."/>
            <person name="Schulze-Lefert P."/>
            <person name="O'Connell R.J."/>
        </authorList>
    </citation>
    <scope>NUCLEOTIDE SEQUENCE [LARGE SCALE GENOMIC DNA]</scope>
    <source>
        <strain evidence="4 5">MAFF 238704</strain>
    </source>
</reference>
<gene>
    <name evidence="4" type="ORF">CI238_07201</name>
</gene>
<organism evidence="4 5">
    <name type="scientific">Colletotrichum incanum</name>
    <name type="common">Soybean anthracnose fungus</name>
    <dbReference type="NCBI Taxonomy" id="1573173"/>
    <lineage>
        <taxon>Eukaryota</taxon>
        <taxon>Fungi</taxon>
        <taxon>Dikarya</taxon>
        <taxon>Ascomycota</taxon>
        <taxon>Pezizomycotina</taxon>
        <taxon>Sordariomycetes</taxon>
        <taxon>Hypocreomycetidae</taxon>
        <taxon>Glomerellales</taxon>
        <taxon>Glomerellaceae</taxon>
        <taxon>Colletotrichum</taxon>
        <taxon>Colletotrichum spaethianum species complex</taxon>
    </lineage>
</organism>
<dbReference type="EMBL" id="LFIW01000856">
    <property type="protein sequence ID" value="KZL84592.1"/>
    <property type="molecule type" value="Genomic_DNA"/>
</dbReference>
<proteinExistence type="predicted"/>
<protein>
    <submittedName>
        <fullName evidence="4">Uncharacterized protein</fullName>
    </submittedName>
</protein>
<keyword evidence="1" id="KW-0677">Repeat</keyword>
<dbReference type="PANTHER" id="PTHR24198">
    <property type="entry name" value="ANKYRIN REPEAT AND PROTEIN KINASE DOMAIN-CONTAINING PROTEIN"/>
    <property type="match status" value="1"/>
</dbReference>
<dbReference type="PANTHER" id="PTHR24198:SF165">
    <property type="entry name" value="ANKYRIN REPEAT-CONTAINING PROTEIN-RELATED"/>
    <property type="match status" value="1"/>
</dbReference>
<dbReference type="Gene3D" id="1.25.40.20">
    <property type="entry name" value="Ankyrin repeat-containing domain"/>
    <property type="match status" value="1"/>
</dbReference>
<evidence type="ECO:0000313" key="5">
    <source>
        <dbReference type="Proteomes" id="UP000076584"/>
    </source>
</evidence>
<name>A0A161Y583_COLIC</name>
<keyword evidence="5" id="KW-1185">Reference proteome</keyword>
<dbReference type="Proteomes" id="UP000076584">
    <property type="component" value="Unassembled WGS sequence"/>
</dbReference>
<evidence type="ECO:0000313" key="4">
    <source>
        <dbReference type="EMBL" id="KZL84592.1"/>
    </source>
</evidence>
<dbReference type="SUPFAM" id="SSF48403">
    <property type="entry name" value="Ankyrin repeat"/>
    <property type="match status" value="1"/>
</dbReference>
<dbReference type="AlphaFoldDB" id="A0A161Y583"/>
<accession>A0A161Y583</accession>
<evidence type="ECO:0000256" key="1">
    <source>
        <dbReference type="ARBA" id="ARBA00022737"/>
    </source>
</evidence>
<dbReference type="SMART" id="SM00248">
    <property type="entry name" value="ANK"/>
    <property type="match status" value="2"/>
</dbReference>
<comment type="caution">
    <text evidence="4">The sequence shown here is derived from an EMBL/GenBank/DDBJ whole genome shotgun (WGS) entry which is preliminary data.</text>
</comment>
<dbReference type="InterPro" id="IPR036770">
    <property type="entry name" value="Ankyrin_rpt-contain_sf"/>
</dbReference>
<keyword evidence="2 3" id="KW-0040">ANK repeat</keyword>
<dbReference type="InterPro" id="IPR002110">
    <property type="entry name" value="Ankyrin_rpt"/>
</dbReference>
<dbReference type="PROSITE" id="PS50297">
    <property type="entry name" value="ANK_REP_REGION"/>
    <property type="match status" value="1"/>
</dbReference>
<sequence length="139" mass="15285">MNDLPRRGLWSTVFMKSRFRLLIQRRNPVIEMESSDGRTPLTYAALNGHAKVVKLLLRAGASPNAQDHINGTPIYCVICNVNHQVVGLLLKGQQDPMRDKDIDGNLKALGCSAIEKSLERMLRLTSTSSGTCPTAAIIL</sequence>
<dbReference type="PROSITE" id="PS50088">
    <property type="entry name" value="ANK_REPEAT"/>
    <property type="match status" value="1"/>
</dbReference>